<dbReference type="GO" id="GO:0000492">
    <property type="term" value="P:box C/D snoRNP assembly"/>
    <property type="evidence" value="ECO:0007669"/>
    <property type="project" value="TreeGrafter"/>
</dbReference>
<dbReference type="GO" id="GO:0003723">
    <property type="term" value="F:RNA binding"/>
    <property type="evidence" value="ECO:0007669"/>
    <property type="project" value="InterPro"/>
</dbReference>
<dbReference type="PROSITE" id="PS00028">
    <property type="entry name" value="ZINC_FINGER_C2H2_1"/>
    <property type="match status" value="1"/>
</dbReference>
<organism evidence="8 9">
    <name type="scientific">Pycnococcus provasolii</name>
    <dbReference type="NCBI Taxonomy" id="41880"/>
    <lineage>
        <taxon>Eukaryota</taxon>
        <taxon>Viridiplantae</taxon>
        <taxon>Chlorophyta</taxon>
        <taxon>Pseudoscourfieldiophyceae</taxon>
        <taxon>Pseudoscourfieldiales</taxon>
        <taxon>Pycnococcaceae</taxon>
        <taxon>Pycnococcus</taxon>
    </lineage>
</organism>
<comment type="caution">
    <text evidence="8">The sequence shown here is derived from an EMBL/GenBank/DDBJ whole genome shotgun (WGS) entry which is preliminary data.</text>
</comment>
<keyword evidence="1 4" id="KW-0479">Metal-binding</keyword>
<proteinExistence type="predicted"/>
<dbReference type="Gene3D" id="4.10.1000.10">
    <property type="entry name" value="Zinc finger, CCCH-type"/>
    <property type="match status" value="1"/>
</dbReference>
<dbReference type="PANTHER" id="PTHR13309">
    <property type="entry name" value="NUCLEAR FRAGILE X MENTAL RETARDATION PROTEIN INTERACTING PROTEIN 1"/>
    <property type="match status" value="1"/>
</dbReference>
<reference evidence="8" key="1">
    <citation type="submission" date="2020-10" db="EMBL/GenBank/DDBJ databases">
        <title>Unveiling of a novel bifunctional photoreceptor, Dualchrome1, isolated from a cosmopolitan green alga.</title>
        <authorList>
            <person name="Suzuki S."/>
            <person name="Kawachi M."/>
        </authorList>
    </citation>
    <scope>NUCLEOTIDE SEQUENCE</scope>
    <source>
        <strain evidence="8">NIES 2893</strain>
    </source>
</reference>
<dbReference type="InterPro" id="IPR019496">
    <property type="entry name" value="NUFIP1_cons_dom"/>
</dbReference>
<feature type="compositionally biased region" description="Low complexity" evidence="5">
    <location>
        <begin position="259"/>
        <end position="268"/>
    </location>
</feature>
<feature type="compositionally biased region" description="Acidic residues" evidence="5">
    <location>
        <begin position="247"/>
        <end position="258"/>
    </location>
</feature>
<feature type="domain" description="C2H2-type" evidence="7">
    <location>
        <begin position="35"/>
        <end position="57"/>
    </location>
</feature>
<evidence type="ECO:0000259" key="6">
    <source>
        <dbReference type="PROSITE" id="PS50103"/>
    </source>
</evidence>
<feature type="compositionally biased region" description="Basic and acidic residues" evidence="5">
    <location>
        <begin position="209"/>
        <end position="220"/>
    </location>
</feature>
<dbReference type="InterPro" id="IPR039136">
    <property type="entry name" value="NUFIP1-like"/>
</dbReference>
<evidence type="ECO:0000256" key="3">
    <source>
        <dbReference type="ARBA" id="ARBA00022833"/>
    </source>
</evidence>
<evidence type="ECO:0000256" key="5">
    <source>
        <dbReference type="SAM" id="MobiDB-lite"/>
    </source>
</evidence>
<evidence type="ECO:0000256" key="2">
    <source>
        <dbReference type="ARBA" id="ARBA00022771"/>
    </source>
</evidence>
<keyword evidence="2 4" id="KW-0863">Zinc-finger</keyword>
<dbReference type="GO" id="GO:0008270">
    <property type="term" value="F:zinc ion binding"/>
    <property type="evidence" value="ECO:0007669"/>
    <property type="project" value="UniProtKB-KW"/>
</dbReference>
<evidence type="ECO:0000259" key="7">
    <source>
        <dbReference type="PROSITE" id="PS50157"/>
    </source>
</evidence>
<evidence type="ECO:0000313" key="8">
    <source>
        <dbReference type="EMBL" id="GHP03703.1"/>
    </source>
</evidence>
<feature type="region of interest" description="Disordered" evidence="5">
    <location>
        <begin position="1"/>
        <end position="31"/>
    </location>
</feature>
<dbReference type="GO" id="GO:0005634">
    <property type="term" value="C:nucleus"/>
    <property type="evidence" value="ECO:0007669"/>
    <property type="project" value="TreeGrafter"/>
</dbReference>
<dbReference type="Proteomes" id="UP000660262">
    <property type="component" value="Unassembled WGS sequence"/>
</dbReference>
<accession>A0A830HB53</accession>
<feature type="zinc finger region" description="C3H1-type" evidence="4">
    <location>
        <begin position="293"/>
        <end position="320"/>
    </location>
</feature>
<feature type="domain" description="C3H1-type" evidence="6">
    <location>
        <begin position="293"/>
        <end position="320"/>
    </location>
</feature>
<feature type="region of interest" description="Disordered" evidence="5">
    <location>
        <begin position="85"/>
        <end position="107"/>
    </location>
</feature>
<dbReference type="SMART" id="SM00355">
    <property type="entry name" value="ZnF_C2H2"/>
    <property type="match status" value="2"/>
</dbReference>
<dbReference type="Pfam" id="PF10453">
    <property type="entry name" value="NUFIP1"/>
    <property type="match status" value="1"/>
</dbReference>
<feature type="compositionally biased region" description="Pro residues" evidence="5">
    <location>
        <begin position="91"/>
        <end position="106"/>
    </location>
</feature>
<dbReference type="InterPro" id="IPR036855">
    <property type="entry name" value="Znf_CCCH_sf"/>
</dbReference>
<dbReference type="SMART" id="SM00356">
    <property type="entry name" value="ZnF_C3H1"/>
    <property type="match status" value="1"/>
</dbReference>
<dbReference type="InterPro" id="IPR000571">
    <property type="entry name" value="Znf_CCCH"/>
</dbReference>
<name>A0A830HB53_9CHLO</name>
<evidence type="ECO:0000256" key="4">
    <source>
        <dbReference type="PROSITE-ProRule" id="PRU00723"/>
    </source>
</evidence>
<dbReference type="PROSITE" id="PS50157">
    <property type="entry name" value="ZINC_FINGER_C2H2_2"/>
    <property type="match status" value="1"/>
</dbReference>
<evidence type="ECO:0000256" key="1">
    <source>
        <dbReference type="ARBA" id="ARBA00022723"/>
    </source>
</evidence>
<keyword evidence="3 4" id="KW-0862">Zinc</keyword>
<feature type="region of interest" description="Disordered" evidence="5">
    <location>
        <begin position="189"/>
        <end position="220"/>
    </location>
</feature>
<evidence type="ECO:0000313" key="9">
    <source>
        <dbReference type="Proteomes" id="UP000660262"/>
    </source>
</evidence>
<feature type="region of interest" description="Disordered" evidence="5">
    <location>
        <begin position="242"/>
        <end position="297"/>
    </location>
</feature>
<dbReference type="InterPro" id="IPR013087">
    <property type="entry name" value="Znf_C2H2_type"/>
</dbReference>
<gene>
    <name evidence="8" type="ORF">PPROV_000245800</name>
</gene>
<dbReference type="OrthoDB" id="273070at2759"/>
<dbReference type="SUPFAM" id="SSF90229">
    <property type="entry name" value="CCCH zinc finger"/>
    <property type="match status" value="1"/>
</dbReference>
<dbReference type="EMBL" id="BNJQ01000006">
    <property type="protein sequence ID" value="GHP03703.1"/>
    <property type="molecule type" value="Genomic_DNA"/>
</dbReference>
<protein>
    <recommendedName>
        <fullName evidence="10">C3H1-type domain-containing protein</fullName>
    </recommendedName>
</protein>
<evidence type="ECO:0008006" key="10">
    <source>
        <dbReference type="Google" id="ProtNLM"/>
    </source>
</evidence>
<dbReference type="PROSITE" id="PS50103">
    <property type="entry name" value="ZF_C3H1"/>
    <property type="match status" value="1"/>
</dbReference>
<dbReference type="AlphaFoldDB" id="A0A830HB53"/>
<feature type="region of interest" description="Disordered" evidence="5">
    <location>
        <begin position="121"/>
        <end position="163"/>
    </location>
</feature>
<sequence>MTNSQQQQQQQQQRVRAPPQPMPTAQLLPPSKQQLTCEPCARTFNSMADLHAHLRSHRPCCVDGCSFAASARALKEHYAEVHRLSPDGVTPLPPEPPRMPVPPPTPAERADVERYIAERKRNFPTAANVERKARGDAQATADGRPDKKAQSNGGDESARERRRRLTEVLKKQRELGLCKLAGTEALAASTLRRQHKDEPAPKRAKKERRKEVEEAKKEKEIVVAKQPSAVCDSLALVNAYASSSSGAEEDEKDEEDEALSTSSGTSSGESEEDSEDDAVPKDGGGQQRQHQQRARAPPCRFFLRGHCRKGSACSFLHERPTAASSVQATPARPATLLEKLLRREVRRERGWILQAVRFFTHNTEYFEHQVGGEYTTDMIATTVKPS</sequence>
<dbReference type="Pfam" id="PF00642">
    <property type="entry name" value="zf-CCCH"/>
    <property type="match status" value="1"/>
</dbReference>
<dbReference type="PANTHER" id="PTHR13309:SF0">
    <property type="entry name" value="FMR1-INTERACTING PROTEIN NUFIP1"/>
    <property type="match status" value="1"/>
</dbReference>
<dbReference type="Pfam" id="PF12874">
    <property type="entry name" value="zf-met"/>
    <property type="match status" value="1"/>
</dbReference>
<feature type="compositionally biased region" description="Low complexity" evidence="5">
    <location>
        <begin position="1"/>
        <end position="13"/>
    </location>
</feature>
<keyword evidence="9" id="KW-1185">Reference proteome</keyword>